<dbReference type="HOGENOM" id="CLU_130332_1_3_7"/>
<dbReference type="InterPro" id="IPR038390">
    <property type="entry name" value="Metal_Tscrpt_repr_sf"/>
</dbReference>
<dbReference type="InterPro" id="IPR003735">
    <property type="entry name" value="Metal_Tscrpt_repr"/>
</dbReference>
<keyword evidence="4" id="KW-0963">Cytoplasm</keyword>
<dbReference type="AlphaFoldDB" id="Q6MLJ1"/>
<reference evidence="9 10" key="1">
    <citation type="journal article" date="2004" name="Science">
        <title>A predator unmasked: life cycle of Bdellovibrio bacteriovorus from a genomic perspective.</title>
        <authorList>
            <person name="Rendulic S."/>
            <person name="Jagtap P."/>
            <person name="Rosinus A."/>
            <person name="Eppinger M."/>
            <person name="Baar C."/>
            <person name="Lanz C."/>
            <person name="Keller H."/>
            <person name="Lambert C."/>
            <person name="Evans K.J."/>
            <person name="Goesmann A."/>
            <person name="Meyer F."/>
            <person name="Sockett R.E."/>
            <person name="Schuster S.C."/>
        </authorList>
    </citation>
    <scope>NUCLEOTIDE SEQUENCE [LARGE SCALE GENOMIC DNA]</scope>
    <source>
        <strain evidence="10">ATCC 15356 / DSM 50701 / NCIMB 9529 / HD100</strain>
    </source>
</reference>
<gene>
    <name evidence="9" type="ordered locus">Bd2018</name>
</gene>
<comment type="subunit">
    <text evidence="3">Homodimer.</text>
</comment>
<dbReference type="GO" id="GO:0045892">
    <property type="term" value="P:negative regulation of DNA-templated transcription"/>
    <property type="evidence" value="ECO:0007669"/>
    <property type="project" value="UniProtKB-ARBA"/>
</dbReference>
<dbReference type="eggNOG" id="COG1937">
    <property type="taxonomic scope" value="Bacteria"/>
</dbReference>
<evidence type="ECO:0000256" key="1">
    <source>
        <dbReference type="ARBA" id="ARBA00004496"/>
    </source>
</evidence>
<evidence type="ECO:0000313" key="10">
    <source>
        <dbReference type="Proteomes" id="UP000008080"/>
    </source>
</evidence>
<dbReference type="GO" id="GO:0046872">
    <property type="term" value="F:metal ion binding"/>
    <property type="evidence" value="ECO:0007669"/>
    <property type="project" value="UniProtKB-KW"/>
</dbReference>
<dbReference type="PANTHER" id="PTHR33677">
    <property type="entry name" value="TRANSCRIPTIONAL REPRESSOR FRMR-RELATED"/>
    <property type="match status" value="1"/>
</dbReference>
<organism evidence="9 10">
    <name type="scientific">Bdellovibrio bacteriovorus (strain ATCC 15356 / DSM 50701 / NCIMB 9529 / HD100)</name>
    <dbReference type="NCBI Taxonomy" id="264462"/>
    <lineage>
        <taxon>Bacteria</taxon>
        <taxon>Pseudomonadati</taxon>
        <taxon>Bdellovibrionota</taxon>
        <taxon>Bdellovibrionia</taxon>
        <taxon>Bdellovibrionales</taxon>
        <taxon>Pseudobdellovibrionaceae</taxon>
        <taxon>Bdellovibrio</taxon>
    </lineage>
</organism>
<dbReference type="GO" id="GO:0003677">
    <property type="term" value="F:DNA binding"/>
    <property type="evidence" value="ECO:0007669"/>
    <property type="project" value="InterPro"/>
</dbReference>
<evidence type="ECO:0000256" key="2">
    <source>
        <dbReference type="ARBA" id="ARBA00005260"/>
    </source>
</evidence>
<accession>Q6MLJ1</accession>
<dbReference type="EMBL" id="BX842651">
    <property type="protein sequence ID" value="CAE79866.1"/>
    <property type="molecule type" value="Genomic_DNA"/>
</dbReference>
<sequence>MTSYPPGGDARFMSHKKQHASHEDVSKRLKRAKGHLETVIKMIADERPCVDVARQLHAVTKALSAAKSVYIHDHIEHCLDGNHEELDLDEIKEITKYI</sequence>
<evidence type="ECO:0000256" key="3">
    <source>
        <dbReference type="ARBA" id="ARBA00011738"/>
    </source>
</evidence>
<dbReference type="Pfam" id="PF02583">
    <property type="entry name" value="Trns_repr_metal"/>
    <property type="match status" value="1"/>
</dbReference>
<evidence type="ECO:0000256" key="7">
    <source>
        <dbReference type="ARBA" id="ARBA00041544"/>
    </source>
</evidence>
<proteinExistence type="inferred from homology"/>
<evidence type="ECO:0000256" key="4">
    <source>
        <dbReference type="ARBA" id="ARBA00022490"/>
    </source>
</evidence>
<dbReference type="KEGG" id="bba:Bd2018"/>
<dbReference type="Gene3D" id="1.20.58.1000">
    <property type="entry name" value="Metal-sensitive repressor, helix protomer"/>
    <property type="match status" value="1"/>
</dbReference>
<protein>
    <recommendedName>
        <fullName evidence="6">Copper-sensing transcriptional repressor CsoR</fullName>
    </recommendedName>
    <alternativeName>
        <fullName evidence="7">Copper-sensitive operon repressor</fullName>
    </alternativeName>
</protein>
<dbReference type="STRING" id="264462.Bd2018"/>
<keyword evidence="5" id="KW-0479">Metal-binding</keyword>
<comment type="similarity">
    <text evidence="2">Belongs to the FrmR/RcnR family.</text>
</comment>
<evidence type="ECO:0000313" key="9">
    <source>
        <dbReference type="EMBL" id="CAE79866.1"/>
    </source>
</evidence>
<evidence type="ECO:0000256" key="6">
    <source>
        <dbReference type="ARBA" id="ARBA00039938"/>
    </source>
</evidence>
<comment type="subcellular location">
    <subcellularLocation>
        <location evidence="1">Cytoplasm</location>
    </subcellularLocation>
</comment>
<keyword evidence="10" id="KW-1185">Reference proteome</keyword>
<evidence type="ECO:0000256" key="8">
    <source>
        <dbReference type="SAM" id="MobiDB-lite"/>
    </source>
</evidence>
<evidence type="ECO:0000256" key="5">
    <source>
        <dbReference type="ARBA" id="ARBA00022723"/>
    </source>
</evidence>
<name>Q6MLJ1_BDEBA</name>
<dbReference type="PANTHER" id="PTHR33677:SF4">
    <property type="entry name" value="COPPER-SENSING TRANSCRIPTIONAL REPRESSOR CSOR"/>
    <property type="match status" value="1"/>
</dbReference>
<dbReference type="GO" id="GO:0005737">
    <property type="term" value="C:cytoplasm"/>
    <property type="evidence" value="ECO:0007669"/>
    <property type="project" value="UniProtKB-SubCell"/>
</dbReference>
<dbReference type="Proteomes" id="UP000008080">
    <property type="component" value="Chromosome"/>
</dbReference>
<feature type="region of interest" description="Disordered" evidence="8">
    <location>
        <begin position="1"/>
        <end position="28"/>
    </location>
</feature>
<dbReference type="CDD" id="cd10154">
    <property type="entry name" value="NreA-like_DUF156"/>
    <property type="match status" value="1"/>
</dbReference>